<protein>
    <recommendedName>
        <fullName evidence="5">T9SS type A sorting domain-containing protein</fullName>
    </recommendedName>
</protein>
<dbReference type="Pfam" id="PF18962">
    <property type="entry name" value="Por_Secre_tail"/>
    <property type="match status" value="1"/>
</dbReference>
<feature type="domain" description="Peptidase M43 pregnancy-associated plasma-A" evidence="1">
    <location>
        <begin position="86"/>
        <end position="182"/>
    </location>
</feature>
<sequence length="462" mass="49782">MCSLNSYYNSHNIYFLKTGYDEILLDTYANFTSSQTNALFNVNKKDSVVNVYLLPNDVADGAFGGIADNIPGTAMIMGYSNFVFTDATFPHEMGHVLGLYHTHHGIEPGGCPETSTNCTSCGDYICDTPPDPGLDGGNVNANCVYTGPTGYNPDVHNIMSYAPFDCRTELTDDQFIRMDGIISGNAYLQKCLLHPFISGPESFCTSGSYSITGLLSGMPVSWSATPTGNVSITPNGYNVTVNRIFDATVTLTATVSVNGCTIPLTRTIYSGATPIYISTIPNGQCSGTFQSYYLENSIPTSGTGWHWSVEYLGPNSQIFINSSNSPSTYVDVSGGGTVRLDYTDECGNAQSTSVTVYSPCHPLIIYPNPADDNITISLPGLGEQGINSKNLKLPSGNVFADSFDLKTINIYDLSGKMLLQKRITDNHSSQIQLNVSSLAPGVYIIELSNGNAAIRDKFVIQR</sequence>
<gene>
    <name evidence="3" type="ORF">GCM10023143_31180</name>
</gene>
<proteinExistence type="predicted"/>
<evidence type="ECO:0000259" key="1">
    <source>
        <dbReference type="Pfam" id="PF05572"/>
    </source>
</evidence>
<dbReference type="InterPro" id="IPR026444">
    <property type="entry name" value="Secre_tail"/>
</dbReference>
<dbReference type="SUPFAM" id="SSF55486">
    <property type="entry name" value="Metalloproteases ('zincins'), catalytic domain"/>
    <property type="match status" value="1"/>
</dbReference>
<dbReference type="EMBL" id="BAABFN010000021">
    <property type="protein sequence ID" value="GAA4318414.1"/>
    <property type="molecule type" value="Genomic_DNA"/>
</dbReference>
<organism evidence="3 4">
    <name type="scientific">Compostibacter hankyongensis</name>
    <dbReference type="NCBI Taxonomy" id="1007089"/>
    <lineage>
        <taxon>Bacteria</taxon>
        <taxon>Pseudomonadati</taxon>
        <taxon>Bacteroidota</taxon>
        <taxon>Chitinophagia</taxon>
        <taxon>Chitinophagales</taxon>
        <taxon>Chitinophagaceae</taxon>
        <taxon>Compostibacter</taxon>
    </lineage>
</organism>
<dbReference type="Proteomes" id="UP001501207">
    <property type="component" value="Unassembled WGS sequence"/>
</dbReference>
<dbReference type="InterPro" id="IPR024079">
    <property type="entry name" value="MetalloPept_cat_dom_sf"/>
</dbReference>
<dbReference type="Pfam" id="PF05572">
    <property type="entry name" value="Peptidase_M43"/>
    <property type="match status" value="1"/>
</dbReference>
<accession>A0ABP8G6G6</accession>
<feature type="domain" description="Secretion system C-terminal sorting" evidence="2">
    <location>
        <begin position="365"/>
        <end position="460"/>
    </location>
</feature>
<dbReference type="Gene3D" id="3.40.390.10">
    <property type="entry name" value="Collagenase (Catalytic Domain)"/>
    <property type="match status" value="1"/>
</dbReference>
<evidence type="ECO:0000313" key="4">
    <source>
        <dbReference type="Proteomes" id="UP001501207"/>
    </source>
</evidence>
<dbReference type="NCBIfam" id="TIGR04183">
    <property type="entry name" value="Por_Secre_tail"/>
    <property type="match status" value="1"/>
</dbReference>
<evidence type="ECO:0000313" key="3">
    <source>
        <dbReference type="EMBL" id="GAA4318414.1"/>
    </source>
</evidence>
<evidence type="ECO:0008006" key="5">
    <source>
        <dbReference type="Google" id="ProtNLM"/>
    </source>
</evidence>
<evidence type="ECO:0000259" key="2">
    <source>
        <dbReference type="Pfam" id="PF18962"/>
    </source>
</evidence>
<name>A0ABP8G6G6_9BACT</name>
<comment type="caution">
    <text evidence="3">The sequence shown here is derived from an EMBL/GenBank/DDBJ whole genome shotgun (WGS) entry which is preliminary data.</text>
</comment>
<dbReference type="InterPro" id="IPR008754">
    <property type="entry name" value="Peptidase_M43"/>
</dbReference>
<keyword evidence="4" id="KW-1185">Reference proteome</keyword>
<reference evidence="4" key="1">
    <citation type="journal article" date="2019" name="Int. J. Syst. Evol. Microbiol.">
        <title>The Global Catalogue of Microorganisms (GCM) 10K type strain sequencing project: providing services to taxonomists for standard genome sequencing and annotation.</title>
        <authorList>
            <consortium name="The Broad Institute Genomics Platform"/>
            <consortium name="The Broad Institute Genome Sequencing Center for Infectious Disease"/>
            <person name="Wu L."/>
            <person name="Ma J."/>
        </authorList>
    </citation>
    <scope>NUCLEOTIDE SEQUENCE [LARGE SCALE GENOMIC DNA]</scope>
    <source>
        <strain evidence="4">JCM 17664</strain>
    </source>
</reference>